<dbReference type="PANTHER" id="PTHR43316">
    <property type="entry name" value="HYDROLASE, HALOACID DELAHOGENASE-RELATED"/>
    <property type="match status" value="1"/>
</dbReference>
<dbReference type="InterPro" id="IPR036412">
    <property type="entry name" value="HAD-like_sf"/>
</dbReference>
<dbReference type="EC" id="3.8.1.2" evidence="3"/>
<dbReference type="SUPFAM" id="SSF56784">
    <property type="entry name" value="HAD-like"/>
    <property type="match status" value="1"/>
</dbReference>
<dbReference type="Gene3D" id="3.40.50.1000">
    <property type="entry name" value="HAD superfamily/HAD-like"/>
    <property type="match status" value="1"/>
</dbReference>
<dbReference type="SFLD" id="SFLDG01129">
    <property type="entry name" value="C1.5:_HAD__Beta-PGM__Phosphata"/>
    <property type="match status" value="1"/>
</dbReference>
<comment type="similarity">
    <text evidence="1 3">Belongs to the HAD-like hydrolase superfamily. S-2-haloalkanoic acid dehalogenase family.</text>
</comment>
<protein>
    <recommendedName>
        <fullName evidence="3">(S)-2-haloacid dehalogenase</fullName>
        <ecNumber evidence="3">3.8.1.2</ecNumber>
    </recommendedName>
    <alternativeName>
        <fullName evidence="3">2-haloalkanoic acid dehalogenase</fullName>
    </alternativeName>
    <alternativeName>
        <fullName evidence="3">Halocarboxylic acid halidohydrolase</fullName>
    </alternativeName>
    <alternativeName>
        <fullName evidence="3">L-2-haloacid dehalogenase</fullName>
    </alternativeName>
</protein>
<organism evidence="4 5">
    <name type="scientific">Marinobacterium zhoushanense</name>
    <dbReference type="NCBI Taxonomy" id="1679163"/>
    <lineage>
        <taxon>Bacteria</taxon>
        <taxon>Pseudomonadati</taxon>
        <taxon>Pseudomonadota</taxon>
        <taxon>Gammaproteobacteria</taxon>
        <taxon>Oceanospirillales</taxon>
        <taxon>Oceanospirillaceae</taxon>
        <taxon>Marinobacterium</taxon>
    </lineage>
</organism>
<dbReference type="EMBL" id="BMIJ01000001">
    <property type="protein sequence ID" value="GGB81682.1"/>
    <property type="molecule type" value="Genomic_DNA"/>
</dbReference>
<comment type="caution">
    <text evidence="4">The sequence shown here is derived from an EMBL/GenBank/DDBJ whole genome shotgun (WGS) entry which is preliminary data.</text>
</comment>
<comment type="function">
    <text evidence="3">Catalyzes the hydrolytic dehalogenation of small (S)-2-haloalkanoic acids to yield the corresponding (R)-2-hydroxyalkanoic acids.</text>
</comment>
<dbReference type="InterPro" id="IPR023198">
    <property type="entry name" value="PGP-like_dom2"/>
</dbReference>
<keyword evidence="2 3" id="KW-0378">Hydrolase</keyword>
<evidence type="ECO:0000256" key="3">
    <source>
        <dbReference type="RuleBase" id="RU368077"/>
    </source>
</evidence>
<dbReference type="RefSeq" id="WP_188745452.1">
    <property type="nucleotide sequence ID" value="NZ_BMIJ01000001.1"/>
</dbReference>
<evidence type="ECO:0000313" key="5">
    <source>
        <dbReference type="Proteomes" id="UP000629025"/>
    </source>
</evidence>
<gene>
    <name evidence="4" type="primary">dhlB</name>
    <name evidence="4" type="ORF">GCM10011352_04300</name>
</gene>
<dbReference type="NCBIfam" id="TIGR01428">
    <property type="entry name" value="HAD_type_II"/>
    <property type="match status" value="1"/>
</dbReference>
<name>A0ABQ1K164_9GAMM</name>
<evidence type="ECO:0000256" key="2">
    <source>
        <dbReference type="ARBA" id="ARBA00022801"/>
    </source>
</evidence>
<proteinExistence type="inferred from homology"/>
<dbReference type="CDD" id="cd02588">
    <property type="entry name" value="HAD_L2-DEX"/>
    <property type="match status" value="1"/>
</dbReference>
<dbReference type="InterPro" id="IPR051540">
    <property type="entry name" value="S-2-haloacid_dehalogenase"/>
</dbReference>
<keyword evidence="5" id="KW-1185">Reference proteome</keyword>
<sequence length="222" mass="25139">MPYAIGFDVYGTLVDPVAMGTHLQGLAGDQARAFGQLWHEKKVEYAFRRALMEQYQDFGTCTRQALEYCLLRFGLNLSDQDQQRLMEKFGQLPAFADVITGLEALRKQGHTLVAFSNGPEAAVRGLLHNADVLPLLHDVISVDALRTYKPSPRVYRYLMRRTDGTPEHTWMVSSNPWDVIGAKCAGLKAVWVQRDPASLFDPWDVVPDMVVKDLVELSKRWE</sequence>
<dbReference type="Pfam" id="PF00702">
    <property type="entry name" value="Hydrolase"/>
    <property type="match status" value="1"/>
</dbReference>
<dbReference type="PRINTS" id="PR00413">
    <property type="entry name" value="HADHALOGNASE"/>
</dbReference>
<dbReference type="InterPro" id="IPR023214">
    <property type="entry name" value="HAD_sf"/>
</dbReference>
<comment type="catalytic activity">
    <reaction evidence="3">
        <text>an (S)-2-haloacid + H2O = a (2R)-2-hydroxycarboxylate + a halide anion + H(+)</text>
        <dbReference type="Rhea" id="RHEA:11192"/>
        <dbReference type="ChEBI" id="CHEBI:15377"/>
        <dbReference type="ChEBI" id="CHEBI:15378"/>
        <dbReference type="ChEBI" id="CHEBI:16042"/>
        <dbReference type="ChEBI" id="CHEBI:58314"/>
        <dbReference type="ChEBI" id="CHEBI:137405"/>
        <dbReference type="EC" id="3.8.1.2"/>
    </reaction>
</comment>
<dbReference type="NCBIfam" id="TIGR01493">
    <property type="entry name" value="HAD-SF-IA-v2"/>
    <property type="match status" value="1"/>
</dbReference>
<dbReference type="Proteomes" id="UP000629025">
    <property type="component" value="Unassembled WGS sequence"/>
</dbReference>
<dbReference type="Gene3D" id="1.10.150.240">
    <property type="entry name" value="Putative phosphatase, domain 2"/>
    <property type="match status" value="1"/>
</dbReference>
<reference evidence="5" key="1">
    <citation type="journal article" date="2019" name="Int. J. Syst. Evol. Microbiol.">
        <title>The Global Catalogue of Microorganisms (GCM) 10K type strain sequencing project: providing services to taxonomists for standard genome sequencing and annotation.</title>
        <authorList>
            <consortium name="The Broad Institute Genomics Platform"/>
            <consortium name="The Broad Institute Genome Sequencing Center for Infectious Disease"/>
            <person name="Wu L."/>
            <person name="Ma J."/>
        </authorList>
    </citation>
    <scope>NUCLEOTIDE SEQUENCE [LARGE SCALE GENOMIC DNA]</scope>
    <source>
        <strain evidence="5">CGMCC 1.15341</strain>
    </source>
</reference>
<accession>A0ABQ1K164</accession>
<dbReference type="PANTHER" id="PTHR43316:SF3">
    <property type="entry name" value="HALOACID DEHALOGENASE, TYPE II (AFU_ORTHOLOGUE AFUA_2G07750)-RELATED"/>
    <property type="match status" value="1"/>
</dbReference>
<dbReference type="SFLD" id="SFLDS00003">
    <property type="entry name" value="Haloacid_Dehalogenase"/>
    <property type="match status" value="1"/>
</dbReference>
<evidence type="ECO:0000313" key="4">
    <source>
        <dbReference type="EMBL" id="GGB81682.1"/>
    </source>
</evidence>
<dbReference type="InterPro" id="IPR006439">
    <property type="entry name" value="HAD-SF_hydro_IA"/>
</dbReference>
<dbReference type="InterPro" id="IPR006328">
    <property type="entry name" value="2-HAD"/>
</dbReference>
<evidence type="ECO:0000256" key="1">
    <source>
        <dbReference type="ARBA" id="ARBA00008106"/>
    </source>
</evidence>